<evidence type="ECO:0000256" key="4">
    <source>
        <dbReference type="ARBA" id="ARBA00050023"/>
    </source>
</evidence>
<dbReference type="InterPro" id="IPR051429">
    <property type="entry name" value="Encapsulin_nc"/>
</dbReference>
<organism evidence="6 7">
    <name type="scientific">Curtobacterium citreum</name>
    <dbReference type="NCBI Taxonomy" id="2036"/>
    <lineage>
        <taxon>Bacteria</taxon>
        <taxon>Bacillati</taxon>
        <taxon>Actinomycetota</taxon>
        <taxon>Actinomycetes</taxon>
        <taxon>Micrococcales</taxon>
        <taxon>Microbacteriaceae</taxon>
        <taxon>Curtobacterium</taxon>
    </lineage>
</organism>
<feature type="region of interest" description="Disordered" evidence="5">
    <location>
        <begin position="121"/>
        <end position="146"/>
    </location>
</feature>
<reference evidence="6 7" key="1">
    <citation type="submission" date="2024-03" db="EMBL/GenBank/DDBJ databases">
        <title>Whole genomes of four grape xylem sap localized bacterial endophytes.</title>
        <authorList>
            <person name="Kumar G."/>
            <person name="Savka M.A."/>
        </authorList>
    </citation>
    <scope>NUCLEOTIDE SEQUENCE [LARGE SCALE GENOMIC DNA]</scope>
    <source>
        <strain evidence="6 7">RIT_GXS8</strain>
    </source>
</reference>
<protein>
    <recommendedName>
        <fullName evidence="4">Type 1 encapsulin shell protein</fullName>
    </recommendedName>
</protein>
<dbReference type="Pfam" id="PF04454">
    <property type="entry name" value="Linocin_M18"/>
    <property type="match status" value="1"/>
</dbReference>
<comment type="similarity">
    <text evidence="2">Belongs to the encapsulin family. Family 1 subfamily.</text>
</comment>
<dbReference type="PIRSF" id="PIRSF019254">
    <property type="entry name" value="CFP29"/>
    <property type="match status" value="1"/>
</dbReference>
<comment type="caution">
    <text evidence="6">The sequence shown here is derived from an EMBL/GenBank/DDBJ whole genome shotgun (WGS) entry which is preliminary data.</text>
</comment>
<keyword evidence="3" id="KW-1284">Encapsulin nanocompartment</keyword>
<dbReference type="InterPro" id="IPR007544">
    <property type="entry name" value="ENCAP"/>
</dbReference>
<evidence type="ECO:0000313" key="6">
    <source>
        <dbReference type="EMBL" id="MEK0172147.1"/>
    </source>
</evidence>
<comment type="subcellular location">
    <subcellularLocation>
        <location evidence="1">Encapsulin nanocompartment</location>
    </subcellularLocation>
</comment>
<keyword evidence="7" id="KW-1185">Reference proteome</keyword>
<accession>A0ABU8YC96</accession>
<dbReference type="NCBIfam" id="NF041155">
    <property type="entry name" value="encap_f1"/>
    <property type="match status" value="1"/>
</dbReference>
<evidence type="ECO:0000313" key="7">
    <source>
        <dbReference type="Proteomes" id="UP001370299"/>
    </source>
</evidence>
<dbReference type="Gene3D" id="3.30.2400.30">
    <property type="match status" value="1"/>
</dbReference>
<evidence type="ECO:0000256" key="5">
    <source>
        <dbReference type="SAM" id="MobiDB-lite"/>
    </source>
</evidence>
<dbReference type="EMBL" id="JBBLYY010000061">
    <property type="protein sequence ID" value="MEK0172147.1"/>
    <property type="molecule type" value="Genomic_DNA"/>
</dbReference>
<dbReference type="PANTHER" id="PTHR37165">
    <property type="entry name" value="PEPTIDASE U56 FAMILY"/>
    <property type="match status" value="1"/>
</dbReference>
<dbReference type="RefSeq" id="WP_340197519.1">
    <property type="nucleotide sequence ID" value="NZ_JBBKAP010000072.1"/>
</dbReference>
<proteinExistence type="inferred from homology"/>
<evidence type="ECO:0000256" key="1">
    <source>
        <dbReference type="ARBA" id="ARBA00033738"/>
    </source>
</evidence>
<dbReference type="Gene3D" id="3.30.2320.10">
    <property type="entry name" value="hypothetical protein PF0899 domain"/>
    <property type="match status" value="1"/>
</dbReference>
<evidence type="ECO:0000256" key="2">
    <source>
        <dbReference type="ARBA" id="ARBA00033743"/>
    </source>
</evidence>
<name>A0ABU8YC96_9MICO</name>
<sequence length="268" mass="28647">MNHLLRELAPFGADAWAMLDGEARDRLVPALSARRIVDFDGPHGWQRSAVDLGRTETVTGGTPDGLDARRRKVLPLCEVRAPFTVKLEEMVDFSRGATDVDLSDLDQAVLRLAAHENRSTLRGWPEGGITGAGAASTQHTQSHDGTPESFRAAVTAAVAALRDVGVGGPYALACSPVDWADIVETDDAGASLRRQLEGITGADVERTPGIDESLLVSLRGGDFALTVGQDLALGYLHHDGVDVALYVEESFTFRVNTPEAAVLLRRAL</sequence>
<gene>
    <name evidence="6" type="ORF">WMN62_11770</name>
</gene>
<evidence type="ECO:0000256" key="3">
    <source>
        <dbReference type="ARBA" id="ARBA00033787"/>
    </source>
</evidence>
<dbReference type="PANTHER" id="PTHR37165:SF1">
    <property type="entry name" value="TYPE 1 ENCAPSULIN SHELL PROTEIN"/>
    <property type="match status" value="1"/>
</dbReference>
<dbReference type="Proteomes" id="UP001370299">
    <property type="component" value="Unassembled WGS sequence"/>
</dbReference>